<evidence type="ECO:0000313" key="1">
    <source>
        <dbReference type="EMBL" id="MBF4375843.1"/>
    </source>
</evidence>
<reference evidence="1 2" key="1">
    <citation type="journal article" date="2021" name="PeerJ">
        <title>Analysis of 44 Vibrio anguillarum genomes reveals high genetic diversity.</title>
        <authorList>
            <person name="Hansen M.J."/>
            <person name="Dalsgaard I."/>
        </authorList>
    </citation>
    <scope>NUCLEOTIDE SEQUENCE [LARGE SCALE GENOMIC DNA]</scope>
    <source>
        <strain evidence="1 2">040915-1/1B</strain>
    </source>
</reference>
<sequence>VRKKDKMATAMLGTGAGMEDIANLVKDQYGSVVTVLPFEATLALTAKKEHEQNFAFNVKNVDLSKMLGYLFKLEDGDKVLQEYQDTISHPQYTSEQTKTLKVTLAENSEVRLQRGINVSPSMFMVAPRSYIKFGADVSVARENKRVTKIGNESSLHVQTDYVASLNVCAGSGVTAMVFPLAPPYAFPTAIDEKTFATTTPSLAQHGYVTRFNQLGSHELPLASMHGINGPIDDTPAVVLQSSNVIQNDWMTQNDVSSNDLDLLQPIQTDHQNHIQLNQLYHWLNTNGTGEKQLQARGVSILTKLAIAEKMGYHEVNKEIAADKIEHL</sequence>
<dbReference type="Proteomes" id="UP000726136">
    <property type="component" value="Unassembled WGS sequence"/>
</dbReference>
<gene>
    <name evidence="1" type="ORF">EAY46_22905</name>
</gene>
<feature type="non-terminal residue" evidence="1">
    <location>
        <position position="1"/>
    </location>
</feature>
<comment type="caution">
    <text evidence="1">The sequence shown here is derived from an EMBL/GenBank/DDBJ whole genome shotgun (WGS) entry which is preliminary data.</text>
</comment>
<feature type="non-terminal residue" evidence="1">
    <location>
        <position position="327"/>
    </location>
</feature>
<organism evidence="1 2">
    <name type="scientific">Vibrio anguillarum</name>
    <name type="common">Listonella anguillarum</name>
    <dbReference type="NCBI Taxonomy" id="55601"/>
    <lineage>
        <taxon>Bacteria</taxon>
        <taxon>Pseudomonadati</taxon>
        <taxon>Pseudomonadota</taxon>
        <taxon>Gammaproteobacteria</taxon>
        <taxon>Vibrionales</taxon>
        <taxon>Vibrionaceae</taxon>
        <taxon>Vibrio</taxon>
    </lineage>
</organism>
<proteinExistence type="predicted"/>
<evidence type="ECO:0000313" key="2">
    <source>
        <dbReference type="Proteomes" id="UP000726136"/>
    </source>
</evidence>
<accession>A0ABR9ZBK2</accession>
<name>A0ABR9ZBK2_VIBAN</name>
<dbReference type="EMBL" id="RDPI01000368">
    <property type="protein sequence ID" value="MBF4375843.1"/>
    <property type="molecule type" value="Genomic_DNA"/>
</dbReference>
<keyword evidence="2" id="KW-1185">Reference proteome</keyword>
<protein>
    <submittedName>
        <fullName evidence="1">Uncharacterized protein</fullName>
    </submittedName>
</protein>